<evidence type="ECO:0000313" key="2">
    <source>
        <dbReference type="EMBL" id="KAJ1190997.1"/>
    </source>
</evidence>
<gene>
    <name evidence="2" type="ORF">NDU88_000314</name>
</gene>
<evidence type="ECO:0000256" key="1">
    <source>
        <dbReference type="SAM" id="Coils"/>
    </source>
</evidence>
<accession>A0AAV7UTQ0</accession>
<reference evidence="2" key="1">
    <citation type="journal article" date="2022" name="bioRxiv">
        <title>Sequencing and chromosome-scale assembly of the giantPleurodeles waltlgenome.</title>
        <authorList>
            <person name="Brown T."/>
            <person name="Elewa A."/>
            <person name="Iarovenko S."/>
            <person name="Subramanian E."/>
            <person name="Araus A.J."/>
            <person name="Petzold A."/>
            <person name="Susuki M."/>
            <person name="Suzuki K.-i.T."/>
            <person name="Hayashi T."/>
            <person name="Toyoda A."/>
            <person name="Oliveira C."/>
            <person name="Osipova E."/>
            <person name="Leigh N.D."/>
            <person name="Simon A."/>
            <person name="Yun M.H."/>
        </authorList>
    </citation>
    <scope>NUCLEOTIDE SEQUENCE</scope>
    <source>
        <strain evidence="2">20211129_DDA</strain>
        <tissue evidence="2">Liver</tissue>
    </source>
</reference>
<dbReference type="Proteomes" id="UP001066276">
    <property type="component" value="Chromosome 2_2"/>
</dbReference>
<protein>
    <submittedName>
        <fullName evidence="2">Uncharacterized protein</fullName>
    </submittedName>
</protein>
<sequence length="183" mass="20808">MLNKVLQFIQDSKFPMEAQLGGIQIEIGLQLADHAKLTERIDETESTLTSLRPTVAALQDQLKTLQRKVQDLTARVEDTEAHSWHNIIHFFGFLESSESLNTELFLEEWLIATVLATRVQKLFSIERGHKISGRPLPLGLLSCTIIACLLNFRDRDLLLQMFGRRVPGLPKEPQSQHTRIALL</sequence>
<dbReference type="EMBL" id="JANPWB010000004">
    <property type="protein sequence ID" value="KAJ1190997.1"/>
    <property type="molecule type" value="Genomic_DNA"/>
</dbReference>
<feature type="coiled-coil region" evidence="1">
    <location>
        <begin position="55"/>
        <end position="82"/>
    </location>
</feature>
<keyword evidence="1" id="KW-0175">Coiled coil</keyword>
<dbReference type="AlphaFoldDB" id="A0AAV7UTQ0"/>
<keyword evidence="3" id="KW-1185">Reference proteome</keyword>
<name>A0AAV7UTQ0_PLEWA</name>
<proteinExistence type="predicted"/>
<dbReference type="Gene3D" id="3.30.70.1820">
    <property type="entry name" value="L1 transposable element, RRM domain"/>
    <property type="match status" value="1"/>
</dbReference>
<evidence type="ECO:0000313" key="3">
    <source>
        <dbReference type="Proteomes" id="UP001066276"/>
    </source>
</evidence>
<comment type="caution">
    <text evidence="2">The sequence shown here is derived from an EMBL/GenBank/DDBJ whole genome shotgun (WGS) entry which is preliminary data.</text>
</comment>
<organism evidence="2 3">
    <name type="scientific">Pleurodeles waltl</name>
    <name type="common">Iberian ribbed newt</name>
    <dbReference type="NCBI Taxonomy" id="8319"/>
    <lineage>
        <taxon>Eukaryota</taxon>
        <taxon>Metazoa</taxon>
        <taxon>Chordata</taxon>
        <taxon>Craniata</taxon>
        <taxon>Vertebrata</taxon>
        <taxon>Euteleostomi</taxon>
        <taxon>Amphibia</taxon>
        <taxon>Batrachia</taxon>
        <taxon>Caudata</taxon>
        <taxon>Salamandroidea</taxon>
        <taxon>Salamandridae</taxon>
        <taxon>Pleurodelinae</taxon>
        <taxon>Pleurodeles</taxon>
    </lineage>
</organism>
<dbReference type="Gene3D" id="1.20.5.340">
    <property type="match status" value="1"/>
</dbReference>